<dbReference type="EMBL" id="OW152837">
    <property type="protein sequence ID" value="CAH2057890.1"/>
    <property type="molecule type" value="Genomic_DNA"/>
</dbReference>
<reference evidence="2" key="1">
    <citation type="submission" date="2022-03" db="EMBL/GenBank/DDBJ databases">
        <authorList>
            <person name="Martin H S."/>
        </authorList>
    </citation>
    <scope>NUCLEOTIDE SEQUENCE</scope>
</reference>
<organism evidence="2 3">
    <name type="scientific">Iphiclides podalirius</name>
    <name type="common">scarce swallowtail</name>
    <dbReference type="NCBI Taxonomy" id="110791"/>
    <lineage>
        <taxon>Eukaryota</taxon>
        <taxon>Metazoa</taxon>
        <taxon>Ecdysozoa</taxon>
        <taxon>Arthropoda</taxon>
        <taxon>Hexapoda</taxon>
        <taxon>Insecta</taxon>
        <taxon>Pterygota</taxon>
        <taxon>Neoptera</taxon>
        <taxon>Endopterygota</taxon>
        <taxon>Lepidoptera</taxon>
        <taxon>Glossata</taxon>
        <taxon>Ditrysia</taxon>
        <taxon>Papilionoidea</taxon>
        <taxon>Papilionidae</taxon>
        <taxon>Papilioninae</taxon>
        <taxon>Iphiclides</taxon>
    </lineage>
</organism>
<evidence type="ECO:0000313" key="2">
    <source>
        <dbReference type="EMBL" id="CAH2057890.1"/>
    </source>
</evidence>
<feature type="non-terminal residue" evidence="2">
    <location>
        <position position="135"/>
    </location>
</feature>
<keyword evidence="3" id="KW-1185">Reference proteome</keyword>
<protein>
    <submittedName>
        <fullName evidence="2">Uncharacterized protein</fullName>
    </submittedName>
</protein>
<feature type="compositionally biased region" description="Pro residues" evidence="1">
    <location>
        <begin position="30"/>
        <end position="39"/>
    </location>
</feature>
<evidence type="ECO:0000313" key="3">
    <source>
        <dbReference type="Proteomes" id="UP000837857"/>
    </source>
</evidence>
<sequence length="135" mass="14710">MRPTNALKNSNKRARSQARPLSQQRGGFFPPGPFNPPPKSAAAAPPVPCLLTTFAAQKARQFSPFCVLGPVHARAGIACAVRLGSMAAASVLWDRTARLWPLREAWCIYFVVRTVSQRFISREGTDNALLGCVVF</sequence>
<feature type="region of interest" description="Disordered" evidence="1">
    <location>
        <begin position="1"/>
        <end position="44"/>
    </location>
</feature>
<accession>A0ABN8II85</accession>
<name>A0ABN8II85_9NEOP</name>
<gene>
    <name evidence="2" type="ORF">IPOD504_LOCUS10351</name>
</gene>
<evidence type="ECO:0000256" key="1">
    <source>
        <dbReference type="SAM" id="MobiDB-lite"/>
    </source>
</evidence>
<proteinExistence type="predicted"/>
<dbReference type="Proteomes" id="UP000837857">
    <property type="component" value="Chromosome 25"/>
</dbReference>